<organism evidence="4 5">
    <name type="scientific">Rhipicephalus microplus</name>
    <name type="common">Cattle tick</name>
    <name type="synonym">Boophilus microplus</name>
    <dbReference type="NCBI Taxonomy" id="6941"/>
    <lineage>
        <taxon>Eukaryota</taxon>
        <taxon>Metazoa</taxon>
        <taxon>Ecdysozoa</taxon>
        <taxon>Arthropoda</taxon>
        <taxon>Chelicerata</taxon>
        <taxon>Arachnida</taxon>
        <taxon>Acari</taxon>
        <taxon>Parasitiformes</taxon>
        <taxon>Ixodida</taxon>
        <taxon>Ixodoidea</taxon>
        <taxon>Ixodidae</taxon>
        <taxon>Rhipicephalinae</taxon>
        <taxon>Rhipicephalus</taxon>
        <taxon>Boophilus</taxon>
    </lineage>
</organism>
<dbReference type="GO" id="GO:0000126">
    <property type="term" value="C:transcription factor TFIIIB complex"/>
    <property type="evidence" value="ECO:0007669"/>
    <property type="project" value="TreeGrafter"/>
</dbReference>
<accession>A0A9J6EN52</accession>
<reference evidence="4" key="1">
    <citation type="journal article" date="2020" name="Cell">
        <title>Large-Scale Comparative Analyses of Tick Genomes Elucidate Their Genetic Diversity and Vector Capacities.</title>
        <authorList>
            <consortium name="Tick Genome and Microbiome Consortium (TIGMIC)"/>
            <person name="Jia N."/>
            <person name="Wang J."/>
            <person name="Shi W."/>
            <person name="Du L."/>
            <person name="Sun Y."/>
            <person name="Zhan W."/>
            <person name="Jiang J.F."/>
            <person name="Wang Q."/>
            <person name="Zhang B."/>
            <person name="Ji P."/>
            <person name="Bell-Sakyi L."/>
            <person name="Cui X.M."/>
            <person name="Yuan T.T."/>
            <person name="Jiang B.G."/>
            <person name="Yang W.F."/>
            <person name="Lam T.T."/>
            <person name="Chang Q.C."/>
            <person name="Ding S.J."/>
            <person name="Wang X.J."/>
            <person name="Zhu J.G."/>
            <person name="Ruan X.D."/>
            <person name="Zhao L."/>
            <person name="Wei J.T."/>
            <person name="Ye R.Z."/>
            <person name="Que T.C."/>
            <person name="Du C.H."/>
            <person name="Zhou Y.H."/>
            <person name="Cheng J.X."/>
            <person name="Dai P.F."/>
            <person name="Guo W.B."/>
            <person name="Han X.H."/>
            <person name="Huang E.J."/>
            <person name="Li L.F."/>
            <person name="Wei W."/>
            <person name="Gao Y.C."/>
            <person name="Liu J.Z."/>
            <person name="Shao H.Z."/>
            <person name="Wang X."/>
            <person name="Wang C.C."/>
            <person name="Yang T.C."/>
            <person name="Huo Q.B."/>
            <person name="Li W."/>
            <person name="Chen H.Y."/>
            <person name="Chen S.E."/>
            <person name="Zhou L.G."/>
            <person name="Ni X.B."/>
            <person name="Tian J.H."/>
            <person name="Sheng Y."/>
            <person name="Liu T."/>
            <person name="Pan Y.S."/>
            <person name="Xia L.Y."/>
            <person name="Li J."/>
            <person name="Zhao F."/>
            <person name="Cao W.C."/>
        </authorList>
    </citation>
    <scope>NUCLEOTIDE SEQUENCE</scope>
    <source>
        <strain evidence="4">Rmic-2018</strain>
    </source>
</reference>
<evidence type="ECO:0000259" key="3">
    <source>
        <dbReference type="SMART" id="SM00717"/>
    </source>
</evidence>
<evidence type="ECO:0000313" key="4">
    <source>
        <dbReference type="EMBL" id="KAH8035873.1"/>
    </source>
</evidence>
<dbReference type="GO" id="GO:0005634">
    <property type="term" value="C:nucleus"/>
    <property type="evidence" value="ECO:0007669"/>
    <property type="project" value="UniProtKB-SubCell"/>
</dbReference>
<dbReference type="AlphaFoldDB" id="A0A9J6EN52"/>
<feature type="compositionally biased region" description="Basic and acidic residues" evidence="2">
    <location>
        <begin position="212"/>
        <end position="226"/>
    </location>
</feature>
<feature type="compositionally biased region" description="Low complexity" evidence="2">
    <location>
        <begin position="32"/>
        <end position="64"/>
    </location>
</feature>
<dbReference type="GO" id="GO:0001156">
    <property type="term" value="F:TFIIIC-class transcription factor complex binding"/>
    <property type="evidence" value="ECO:0007669"/>
    <property type="project" value="TreeGrafter"/>
</dbReference>
<dbReference type="InterPro" id="IPR001005">
    <property type="entry name" value="SANT/Myb"/>
</dbReference>
<dbReference type="SMART" id="SM00717">
    <property type="entry name" value="SANT"/>
    <property type="match status" value="1"/>
</dbReference>
<proteinExistence type="predicted"/>
<evidence type="ECO:0000313" key="5">
    <source>
        <dbReference type="Proteomes" id="UP000821866"/>
    </source>
</evidence>
<evidence type="ECO:0000256" key="1">
    <source>
        <dbReference type="ARBA" id="ARBA00004123"/>
    </source>
</evidence>
<reference evidence="4" key="2">
    <citation type="submission" date="2021-09" db="EMBL/GenBank/DDBJ databases">
        <authorList>
            <person name="Jia N."/>
            <person name="Wang J."/>
            <person name="Shi W."/>
            <person name="Du L."/>
            <person name="Sun Y."/>
            <person name="Zhan W."/>
            <person name="Jiang J."/>
            <person name="Wang Q."/>
            <person name="Zhang B."/>
            <person name="Ji P."/>
            <person name="Sakyi L.B."/>
            <person name="Cui X."/>
            <person name="Yuan T."/>
            <person name="Jiang B."/>
            <person name="Yang W."/>
            <person name="Lam T.T.-Y."/>
            <person name="Chang Q."/>
            <person name="Ding S."/>
            <person name="Wang X."/>
            <person name="Zhu J."/>
            <person name="Ruan X."/>
            <person name="Zhao L."/>
            <person name="Wei J."/>
            <person name="Que T."/>
            <person name="Du C."/>
            <person name="Cheng J."/>
            <person name="Dai P."/>
            <person name="Han X."/>
            <person name="Huang E."/>
            <person name="Gao Y."/>
            <person name="Liu J."/>
            <person name="Shao H."/>
            <person name="Ye R."/>
            <person name="Li L."/>
            <person name="Wei W."/>
            <person name="Wang X."/>
            <person name="Wang C."/>
            <person name="Huo Q."/>
            <person name="Li W."/>
            <person name="Guo W."/>
            <person name="Chen H."/>
            <person name="Chen S."/>
            <person name="Zhou L."/>
            <person name="Zhou L."/>
            <person name="Ni X."/>
            <person name="Tian J."/>
            <person name="Zhou Y."/>
            <person name="Sheng Y."/>
            <person name="Liu T."/>
            <person name="Pan Y."/>
            <person name="Xia L."/>
            <person name="Li J."/>
            <person name="Zhao F."/>
            <person name="Cao W."/>
        </authorList>
    </citation>
    <scope>NUCLEOTIDE SEQUENCE</scope>
    <source>
        <strain evidence="4">Rmic-2018</strain>
        <tissue evidence="4">Larvae</tissue>
    </source>
</reference>
<dbReference type="InterPro" id="IPR009057">
    <property type="entry name" value="Homeodomain-like_sf"/>
</dbReference>
<dbReference type="SUPFAM" id="SSF46689">
    <property type="entry name" value="Homeodomain-like"/>
    <property type="match status" value="1"/>
</dbReference>
<dbReference type="VEuPathDB" id="VectorBase:LOC119181335"/>
<feature type="domain" description="Myb-like" evidence="3">
    <location>
        <begin position="304"/>
        <end position="352"/>
    </location>
</feature>
<keyword evidence="5" id="KW-1185">Reference proteome</keyword>
<dbReference type="Proteomes" id="UP000821866">
    <property type="component" value="Chromosome 11"/>
</dbReference>
<feature type="region of interest" description="Disordered" evidence="2">
    <location>
        <begin position="373"/>
        <end position="411"/>
    </location>
</feature>
<feature type="region of interest" description="Disordered" evidence="2">
    <location>
        <begin position="1"/>
        <end position="261"/>
    </location>
</feature>
<dbReference type="PANTHER" id="PTHR22929:SF0">
    <property type="entry name" value="TRANSCRIPTION FACTOR TFIIIB COMPONENT B'' HOMOLOG"/>
    <property type="match status" value="1"/>
</dbReference>
<protein>
    <recommendedName>
        <fullName evidence="3">Myb-like domain-containing protein</fullName>
    </recommendedName>
</protein>
<dbReference type="EMBL" id="JABSTU010000003">
    <property type="protein sequence ID" value="KAH8035873.1"/>
    <property type="molecule type" value="Genomic_DNA"/>
</dbReference>
<feature type="compositionally biased region" description="Low complexity" evidence="2">
    <location>
        <begin position="83"/>
        <end position="97"/>
    </location>
</feature>
<evidence type="ECO:0000256" key="2">
    <source>
        <dbReference type="SAM" id="MobiDB-lite"/>
    </source>
</evidence>
<name>A0A9J6EN52_RHIMP</name>
<dbReference type="CDD" id="cd00167">
    <property type="entry name" value="SANT"/>
    <property type="match status" value="1"/>
</dbReference>
<feature type="compositionally biased region" description="Basic residues" evidence="2">
    <location>
        <begin position="390"/>
        <end position="399"/>
    </location>
</feature>
<sequence>MSTRRSRIQIKPNLGRKSDGPAGSGQRKPTPAASAAATSGAGDSAAVGTTTIAAAAAPHEPSAADQPDVASVPEQPATVPVVEESTPTAAAPPEEAPCASDAVAETPAETPHVAEPTRAEPAVTKSPIKRPAPVIPACASPEKVARPSETSEPLTPQEPAATPSTPSEPQTRKGEKQVRRRSRRPPPRKPPTDRSAMTMQDLIYYNPPGKPMPEKPSKTSKDKAPVETESVAEAEEQRVDDVVEQEEDSADVGPRVRLGPNGEITLDEESLVIRRPAVQPSMRAIVYETGGETNYASFRKNPKGRSTWTAKQTAQFYKALSACGTDFTLMANFFPKRTRQELKNKFKREERRNRELIDRTINDPTQYYIDDLKLESDDPDEPERAQPAPKRGRGRKRKAPPTEDGGVREEVVEEEVVHEEIILPEGAGNRTDHRRDDRACHCGREFCCDNGTVRVRWCCPRGGRTDASAAAAGRPAGVLLPAGHRSRSCTCLSWRHLRRVRAANWPLASAVRLYSVLPRRPRPPLLLSAAPTDVFSVYVRTLGDDLVWCRVLVHSVGVWHVPRWMFCVHA</sequence>
<feature type="compositionally biased region" description="Basic residues" evidence="2">
    <location>
        <begin position="178"/>
        <end position="187"/>
    </location>
</feature>
<dbReference type="InterPro" id="IPR039467">
    <property type="entry name" value="TFIIIB_B''_Myb"/>
</dbReference>
<comment type="caution">
    <text evidence="4">The sequence shown here is derived from an EMBL/GenBank/DDBJ whole genome shotgun (WGS) entry which is preliminary data.</text>
</comment>
<dbReference type="PANTHER" id="PTHR22929">
    <property type="entry name" value="RNA POLYMERASE III TRANSCRIPTION INITIATION FACTOR B"/>
    <property type="match status" value="1"/>
</dbReference>
<dbReference type="GO" id="GO:0070898">
    <property type="term" value="P:RNA polymerase III preinitiation complex assembly"/>
    <property type="evidence" value="ECO:0007669"/>
    <property type="project" value="TreeGrafter"/>
</dbReference>
<comment type="subcellular location">
    <subcellularLocation>
        <location evidence="1">Nucleus</location>
    </subcellularLocation>
</comment>
<gene>
    <name evidence="4" type="ORF">HPB51_010625</name>
</gene>
<dbReference type="Pfam" id="PF15963">
    <property type="entry name" value="Myb_DNA-bind_7"/>
    <property type="match status" value="1"/>
</dbReference>